<evidence type="ECO:0000256" key="1">
    <source>
        <dbReference type="ARBA" id="ARBA00022884"/>
    </source>
</evidence>
<dbReference type="PANTHER" id="PTHR48025:SF1">
    <property type="entry name" value="RRM DOMAIN-CONTAINING PROTEIN"/>
    <property type="match status" value="1"/>
</dbReference>
<dbReference type="InterPro" id="IPR012677">
    <property type="entry name" value="Nucleotide-bd_a/b_plait_sf"/>
</dbReference>
<dbReference type="RefSeq" id="XP_035827052.1">
    <property type="nucleotide sequence ID" value="XM_035971159.1"/>
</dbReference>
<reference evidence="8 9" key="1">
    <citation type="submission" date="2025-05" db="UniProtKB">
        <authorList>
            <consortium name="RefSeq"/>
        </authorList>
    </citation>
    <scope>IDENTIFICATION</scope>
</reference>
<keyword evidence="2" id="KW-0479">Metal-binding</keyword>
<accession>A0ABM0JXD0</accession>
<dbReference type="SUPFAM" id="SSF54928">
    <property type="entry name" value="RNA-binding domain, RBD"/>
    <property type="match status" value="1"/>
</dbReference>
<dbReference type="Pfam" id="PF00098">
    <property type="entry name" value="zf-CCHC"/>
    <property type="match status" value="1"/>
</dbReference>
<dbReference type="RefSeq" id="XP_005103762.1">
    <property type="nucleotide sequence ID" value="XM_005103705.3"/>
</dbReference>
<feature type="compositionally biased region" description="Gly residues" evidence="4">
    <location>
        <begin position="113"/>
        <end position="123"/>
    </location>
</feature>
<feature type="region of interest" description="Disordered" evidence="4">
    <location>
        <begin position="155"/>
        <end position="248"/>
    </location>
</feature>
<evidence type="ECO:0000256" key="2">
    <source>
        <dbReference type="PROSITE-ProRule" id="PRU00047"/>
    </source>
</evidence>
<dbReference type="InterPro" id="IPR050502">
    <property type="entry name" value="Euk_RNA-bind_prot"/>
</dbReference>
<dbReference type="PROSITE" id="PS50158">
    <property type="entry name" value="ZF_CCHC"/>
    <property type="match status" value="1"/>
</dbReference>
<proteinExistence type="predicted"/>
<dbReference type="PROSITE" id="PS50102">
    <property type="entry name" value="RRM"/>
    <property type="match status" value="1"/>
</dbReference>
<keyword evidence="7" id="KW-1185">Reference proteome</keyword>
<dbReference type="Gene3D" id="4.10.60.10">
    <property type="entry name" value="Zinc finger, CCHC-type"/>
    <property type="match status" value="1"/>
</dbReference>
<evidence type="ECO:0000259" key="6">
    <source>
        <dbReference type="PROSITE" id="PS50158"/>
    </source>
</evidence>
<keyword evidence="2" id="KW-0862">Zinc</keyword>
<dbReference type="RefSeq" id="XP_005103761.1">
    <property type="nucleotide sequence ID" value="XM_005103704.3"/>
</dbReference>
<evidence type="ECO:0000256" key="3">
    <source>
        <dbReference type="PROSITE-ProRule" id="PRU00176"/>
    </source>
</evidence>
<evidence type="ECO:0000313" key="7">
    <source>
        <dbReference type="Proteomes" id="UP000694888"/>
    </source>
</evidence>
<sequence length="248" mass="28442">MVGTKLYVGNLPDEVNKDELEQMFRKYGNVVEFDILKDYGFVHYEQESEAKAAAAALDGHVYRGTNMKVEVSRSKVRQKAGMGGKGECYRCGGEGHWSKECPRGPSRDSSRGRGMGMRGGGGRFRVYDRPPPREAYYPDPYDYYARSRMYPPSSSYDRYRYDPYERRLPPVPPPRDPYRDPYARPSPEYYRRSPPRDPYYDYYERRRYDALDGYGDGLSLSSSGAASAVDDIKPPPRNPLQGRVPGPY</sequence>
<dbReference type="InterPro" id="IPR035979">
    <property type="entry name" value="RBD_domain_sf"/>
</dbReference>
<feature type="region of interest" description="Disordered" evidence="4">
    <location>
        <begin position="98"/>
        <end position="133"/>
    </location>
</feature>
<keyword evidence="1 3" id="KW-0694">RNA-binding</keyword>
<evidence type="ECO:0000313" key="8">
    <source>
        <dbReference type="RefSeq" id="XP_005103761.1"/>
    </source>
</evidence>
<dbReference type="PANTHER" id="PTHR48025">
    <property type="entry name" value="OS02G0815200 PROTEIN"/>
    <property type="match status" value="1"/>
</dbReference>
<feature type="domain" description="CCHC-type" evidence="6">
    <location>
        <begin position="88"/>
        <end position="103"/>
    </location>
</feature>
<dbReference type="Proteomes" id="UP000694888">
    <property type="component" value="Unplaced"/>
</dbReference>
<evidence type="ECO:0000259" key="5">
    <source>
        <dbReference type="PROSITE" id="PS50102"/>
    </source>
</evidence>
<dbReference type="RefSeq" id="XP_005103764.1">
    <property type="nucleotide sequence ID" value="XM_005103707.3"/>
</dbReference>
<evidence type="ECO:0000313" key="9">
    <source>
        <dbReference type="RefSeq" id="XP_005103762.1"/>
    </source>
</evidence>
<evidence type="ECO:0000313" key="11">
    <source>
        <dbReference type="RefSeq" id="XP_035827052.1"/>
    </source>
</evidence>
<keyword evidence="2" id="KW-0863">Zinc-finger</keyword>
<gene>
    <name evidence="8 9 10 11" type="primary">LOC101852195</name>
</gene>
<dbReference type="SMART" id="SM00343">
    <property type="entry name" value="ZnF_C2HC"/>
    <property type="match status" value="1"/>
</dbReference>
<feature type="domain" description="RRM" evidence="5">
    <location>
        <begin position="4"/>
        <end position="74"/>
    </location>
</feature>
<feature type="compositionally biased region" description="Low complexity" evidence="4">
    <location>
        <begin position="211"/>
        <end position="229"/>
    </location>
</feature>
<name>A0ABM0JXD0_APLCA</name>
<dbReference type="Gene3D" id="3.30.70.330">
    <property type="match status" value="1"/>
</dbReference>
<feature type="compositionally biased region" description="Basic and acidic residues" evidence="4">
    <location>
        <begin position="98"/>
        <end position="111"/>
    </location>
</feature>
<dbReference type="InterPro" id="IPR000504">
    <property type="entry name" value="RRM_dom"/>
</dbReference>
<dbReference type="Pfam" id="PF00076">
    <property type="entry name" value="RRM_1"/>
    <property type="match status" value="1"/>
</dbReference>
<feature type="compositionally biased region" description="Basic and acidic residues" evidence="4">
    <location>
        <begin position="157"/>
        <end position="168"/>
    </location>
</feature>
<evidence type="ECO:0000256" key="4">
    <source>
        <dbReference type="SAM" id="MobiDB-lite"/>
    </source>
</evidence>
<dbReference type="SMART" id="SM00360">
    <property type="entry name" value="RRM"/>
    <property type="match status" value="1"/>
</dbReference>
<feature type="compositionally biased region" description="Basic and acidic residues" evidence="4">
    <location>
        <begin position="189"/>
        <end position="210"/>
    </location>
</feature>
<organism evidence="7 9">
    <name type="scientific">Aplysia californica</name>
    <name type="common">California sea hare</name>
    <dbReference type="NCBI Taxonomy" id="6500"/>
    <lineage>
        <taxon>Eukaryota</taxon>
        <taxon>Metazoa</taxon>
        <taxon>Spiralia</taxon>
        <taxon>Lophotrochozoa</taxon>
        <taxon>Mollusca</taxon>
        <taxon>Gastropoda</taxon>
        <taxon>Heterobranchia</taxon>
        <taxon>Euthyneura</taxon>
        <taxon>Tectipleura</taxon>
        <taxon>Aplysiida</taxon>
        <taxon>Aplysioidea</taxon>
        <taxon>Aplysiidae</taxon>
        <taxon>Aplysia</taxon>
    </lineage>
</organism>
<evidence type="ECO:0000313" key="10">
    <source>
        <dbReference type="RefSeq" id="XP_005103764.1"/>
    </source>
</evidence>
<dbReference type="GeneID" id="101852195"/>
<dbReference type="InterPro" id="IPR001878">
    <property type="entry name" value="Znf_CCHC"/>
</dbReference>
<protein>
    <submittedName>
        <fullName evidence="8 9">RNA-binding protein lark isoform X1</fullName>
    </submittedName>
</protein>